<dbReference type="GO" id="GO:0006083">
    <property type="term" value="P:acetate metabolic process"/>
    <property type="evidence" value="ECO:0007669"/>
    <property type="project" value="TreeGrafter"/>
</dbReference>
<evidence type="ECO:0000256" key="7">
    <source>
        <dbReference type="RuleBase" id="RU003835"/>
    </source>
</evidence>
<gene>
    <name evidence="6" type="primary">ackA</name>
    <name evidence="8" type="ORF">SAMN05216174_101527</name>
</gene>
<evidence type="ECO:0000256" key="2">
    <source>
        <dbReference type="ARBA" id="ARBA00022679"/>
    </source>
</evidence>
<comment type="subcellular location">
    <subcellularLocation>
        <location evidence="6">Cytoplasm</location>
    </subcellularLocation>
</comment>
<feature type="binding site" evidence="6">
    <location>
        <begin position="252"/>
        <end position="254"/>
    </location>
    <ligand>
        <name>ATP</name>
        <dbReference type="ChEBI" id="CHEBI:30616"/>
    </ligand>
</feature>
<evidence type="ECO:0000256" key="4">
    <source>
        <dbReference type="ARBA" id="ARBA00022777"/>
    </source>
</evidence>
<keyword evidence="3 6" id="KW-0547">Nucleotide-binding</keyword>
<protein>
    <recommendedName>
        <fullName evidence="6">Acetate kinase</fullName>
        <ecNumber evidence="6">2.7.2.1</ecNumber>
    </recommendedName>
    <alternativeName>
        <fullName evidence="6">Acetokinase</fullName>
    </alternativeName>
</protein>
<keyword evidence="6" id="KW-0460">Magnesium</keyword>
<dbReference type="PROSITE" id="PS01075">
    <property type="entry name" value="ACETATE_KINASE_1"/>
    <property type="match status" value="1"/>
</dbReference>
<reference evidence="9" key="1">
    <citation type="submission" date="2016-10" db="EMBL/GenBank/DDBJ databases">
        <authorList>
            <person name="Varghese N."/>
            <person name="Submissions S."/>
        </authorList>
    </citation>
    <scope>NUCLEOTIDE SEQUENCE [LARGE SCALE GENOMIC DNA]</scope>
    <source>
        <strain evidence="9">IBRC-M 10403</strain>
    </source>
</reference>
<dbReference type="RefSeq" id="WP_091447784.1">
    <property type="nucleotide sequence ID" value="NZ_FMZZ01000001.1"/>
</dbReference>
<organism evidence="8 9">
    <name type="scientific">Actinokineospora iranica</name>
    <dbReference type="NCBI Taxonomy" id="1271860"/>
    <lineage>
        <taxon>Bacteria</taxon>
        <taxon>Bacillati</taxon>
        <taxon>Actinomycetota</taxon>
        <taxon>Actinomycetes</taxon>
        <taxon>Pseudonocardiales</taxon>
        <taxon>Pseudonocardiaceae</taxon>
        <taxon>Actinokineospora</taxon>
    </lineage>
</organism>
<dbReference type="PANTHER" id="PTHR21060:SF15">
    <property type="entry name" value="ACETATE KINASE-RELATED"/>
    <property type="match status" value="1"/>
</dbReference>
<dbReference type="GO" id="GO:0006085">
    <property type="term" value="P:acetyl-CoA biosynthetic process"/>
    <property type="evidence" value="ECO:0007669"/>
    <property type="project" value="UniProtKB-UniRule"/>
</dbReference>
<dbReference type="Proteomes" id="UP000199501">
    <property type="component" value="Unassembled WGS sequence"/>
</dbReference>
<dbReference type="GO" id="GO:0005524">
    <property type="term" value="F:ATP binding"/>
    <property type="evidence" value="ECO:0007669"/>
    <property type="project" value="UniProtKB-KW"/>
</dbReference>
<dbReference type="NCBIfam" id="TIGR00016">
    <property type="entry name" value="ackA"/>
    <property type="match status" value="1"/>
</dbReference>
<keyword evidence="6" id="KW-0479">Metal-binding</keyword>
<dbReference type="EC" id="2.7.2.1" evidence="6"/>
<feature type="site" description="Transition state stabilizer" evidence="6">
    <location>
        <position position="150"/>
    </location>
</feature>
<feature type="binding site" evidence="6">
    <location>
        <begin position="178"/>
        <end position="182"/>
    </location>
    <ligand>
        <name>ATP</name>
        <dbReference type="ChEBI" id="CHEBI:30616"/>
    </ligand>
</feature>
<keyword evidence="4 6" id="KW-0418">Kinase</keyword>
<dbReference type="PROSITE" id="PS01076">
    <property type="entry name" value="ACETATE_KINASE_2"/>
    <property type="match status" value="1"/>
</dbReference>
<dbReference type="GO" id="GO:0000287">
    <property type="term" value="F:magnesium ion binding"/>
    <property type="evidence" value="ECO:0007669"/>
    <property type="project" value="UniProtKB-UniRule"/>
</dbReference>
<evidence type="ECO:0000313" key="9">
    <source>
        <dbReference type="Proteomes" id="UP000199501"/>
    </source>
</evidence>
<dbReference type="InterPro" id="IPR004372">
    <property type="entry name" value="Ac/propionate_kinase"/>
</dbReference>
<keyword evidence="6" id="KW-0963">Cytoplasm</keyword>
<dbReference type="InterPro" id="IPR023865">
    <property type="entry name" value="Aliphatic_acid_kinase_CS"/>
</dbReference>
<evidence type="ECO:0000256" key="5">
    <source>
        <dbReference type="ARBA" id="ARBA00022840"/>
    </source>
</evidence>
<dbReference type="EMBL" id="FMZZ01000001">
    <property type="protein sequence ID" value="SDC21324.1"/>
    <property type="molecule type" value="Genomic_DNA"/>
</dbReference>
<evidence type="ECO:0000256" key="1">
    <source>
        <dbReference type="ARBA" id="ARBA00008748"/>
    </source>
</evidence>
<dbReference type="PIRSF" id="PIRSF000722">
    <property type="entry name" value="Acetate_prop_kin"/>
    <property type="match status" value="1"/>
</dbReference>
<dbReference type="HAMAP" id="MF_00020">
    <property type="entry name" value="Acetate_kinase"/>
    <property type="match status" value="1"/>
</dbReference>
<keyword evidence="5 6" id="KW-0067">ATP-binding</keyword>
<dbReference type="OrthoDB" id="9802453at2"/>
<proteinExistence type="inferred from homology"/>
<accession>A0A1G6JRG3</accession>
<dbReference type="UniPathway" id="UPA00340">
    <property type="reaction ID" value="UER00458"/>
</dbReference>
<dbReference type="STRING" id="1271860.SAMN05216174_101527"/>
<dbReference type="PRINTS" id="PR00471">
    <property type="entry name" value="ACETATEKNASE"/>
</dbReference>
<comment type="function">
    <text evidence="6">Catalyzes the formation of acetyl phosphate from acetate and ATP. Can also catalyze the reverse reaction.</text>
</comment>
<feature type="binding site" evidence="6">
    <location>
        <position position="61"/>
    </location>
    <ligand>
        <name>substrate</name>
    </ligand>
</feature>
<feature type="active site" description="Proton donor/acceptor" evidence="6">
    <location>
        <position position="118"/>
    </location>
</feature>
<keyword evidence="2 6" id="KW-0808">Transferase</keyword>
<name>A0A1G6JRG3_9PSEU</name>
<comment type="cofactor">
    <cofactor evidence="6">
        <name>Mg(2+)</name>
        <dbReference type="ChEBI" id="CHEBI:18420"/>
    </cofactor>
    <cofactor evidence="6">
        <name>Mn(2+)</name>
        <dbReference type="ChEBI" id="CHEBI:29035"/>
    </cofactor>
    <text evidence="6">Mg(2+). Can also accept Mn(2+).</text>
</comment>
<dbReference type="GO" id="GO:0005737">
    <property type="term" value="C:cytoplasm"/>
    <property type="evidence" value="ECO:0007669"/>
    <property type="project" value="UniProtKB-SubCell"/>
</dbReference>
<dbReference type="Gene3D" id="3.30.420.40">
    <property type="match status" value="2"/>
</dbReference>
<comment type="similarity">
    <text evidence="1 6 7">Belongs to the acetokinase family.</text>
</comment>
<feature type="binding site" evidence="6">
    <location>
        <begin position="300"/>
        <end position="304"/>
    </location>
    <ligand>
        <name>ATP</name>
        <dbReference type="ChEBI" id="CHEBI:30616"/>
    </ligand>
</feature>
<dbReference type="InterPro" id="IPR000890">
    <property type="entry name" value="Aliphatic_acid_kin_short-chain"/>
</dbReference>
<evidence type="ECO:0000256" key="6">
    <source>
        <dbReference type="HAMAP-Rule" id="MF_00020"/>
    </source>
</evidence>
<comment type="caution">
    <text evidence="6">Lacks conserved residue(s) required for the propagation of feature annotation.</text>
</comment>
<dbReference type="AlphaFoldDB" id="A0A1G6JRG3"/>
<dbReference type="PANTHER" id="PTHR21060">
    <property type="entry name" value="ACETATE KINASE"/>
    <property type="match status" value="1"/>
</dbReference>
<dbReference type="GO" id="GO:0008776">
    <property type="term" value="F:acetate kinase activity"/>
    <property type="evidence" value="ECO:0007669"/>
    <property type="project" value="UniProtKB-UniRule"/>
</dbReference>
<dbReference type="SUPFAM" id="SSF53067">
    <property type="entry name" value="Actin-like ATPase domain"/>
    <property type="match status" value="2"/>
</dbReference>
<feature type="binding site" evidence="6">
    <location>
        <position position="352"/>
    </location>
    <ligand>
        <name>Mg(2+)</name>
        <dbReference type="ChEBI" id="CHEBI:18420"/>
    </ligand>
</feature>
<evidence type="ECO:0000256" key="3">
    <source>
        <dbReference type="ARBA" id="ARBA00022741"/>
    </source>
</evidence>
<feature type="site" description="Transition state stabilizer" evidence="6">
    <location>
        <position position="211"/>
    </location>
</feature>
<keyword evidence="9" id="KW-1185">Reference proteome</keyword>
<dbReference type="InterPro" id="IPR043129">
    <property type="entry name" value="ATPase_NBD"/>
</dbReference>
<comment type="pathway">
    <text evidence="6">Metabolic intermediate biosynthesis; acetyl-CoA biosynthesis; acetyl-CoA from acetate: step 1/2.</text>
</comment>
<dbReference type="Pfam" id="PF00871">
    <property type="entry name" value="Acetate_kinase"/>
    <property type="match status" value="1"/>
</dbReference>
<evidence type="ECO:0000313" key="8">
    <source>
        <dbReference type="EMBL" id="SDC21324.1"/>
    </source>
</evidence>
<comment type="subunit">
    <text evidence="6">Homodimer.</text>
</comment>
<sequence>MAEPNAVLVVNAGSSSLKVRLLDGDNVVDSLDLTDWSGTEDTAELERFVAAQSAVDAVGHRIVHGGPDLTEPTVLDQKTRAAIEALTELAPLHQPRGVAGIDAVARVLPDTPAVACFDTAFHTTIPAAAATYALPREWNQRWALRRYGFHGLSHSYAARRTAELLGKPLGELRIVTCHLGAGASLAAVDAGRSVDTTMGFTPLAGLVMATRTGSVDPGLVLWLLKHTGLDLDALTHTLESESGLAGLGGSADLREILRRADTGDPAATLAFDVYLHRLTREIAAMTASLRGLDALAFTGGVGEHSPRVRGAATEGLAYLGIHVDASRNTATSDADISTPDAPVRTVVVTAREDIEIARHTRAALSV</sequence>
<comment type="catalytic activity">
    <reaction evidence="6">
        <text>acetate + ATP = acetyl phosphate + ADP</text>
        <dbReference type="Rhea" id="RHEA:11352"/>
        <dbReference type="ChEBI" id="CHEBI:22191"/>
        <dbReference type="ChEBI" id="CHEBI:30089"/>
        <dbReference type="ChEBI" id="CHEBI:30616"/>
        <dbReference type="ChEBI" id="CHEBI:456216"/>
        <dbReference type="EC" id="2.7.2.1"/>
    </reaction>
</comment>